<dbReference type="InterPro" id="IPR000515">
    <property type="entry name" value="MetI-like"/>
</dbReference>
<evidence type="ECO:0000259" key="8">
    <source>
        <dbReference type="PROSITE" id="PS50928"/>
    </source>
</evidence>
<keyword evidence="2 7" id="KW-0813">Transport</keyword>
<dbReference type="OrthoDB" id="24153at2"/>
<feature type="transmembrane region" description="Helical" evidence="7">
    <location>
        <begin position="136"/>
        <end position="160"/>
    </location>
</feature>
<keyword evidence="10" id="KW-1185">Reference proteome</keyword>
<evidence type="ECO:0000256" key="5">
    <source>
        <dbReference type="ARBA" id="ARBA00022989"/>
    </source>
</evidence>
<dbReference type="Gene3D" id="1.10.3720.10">
    <property type="entry name" value="MetI-like"/>
    <property type="match status" value="1"/>
</dbReference>
<feature type="transmembrane region" description="Helical" evidence="7">
    <location>
        <begin position="96"/>
        <end position="124"/>
    </location>
</feature>
<reference evidence="9 10" key="1">
    <citation type="submission" date="2017-04" db="EMBL/GenBank/DDBJ databases">
        <authorList>
            <person name="Afonso C.L."/>
            <person name="Miller P.J."/>
            <person name="Scott M.A."/>
            <person name="Spackman E."/>
            <person name="Goraichik I."/>
            <person name="Dimitrov K.M."/>
            <person name="Suarez D.L."/>
            <person name="Swayne D.E."/>
        </authorList>
    </citation>
    <scope>NUCLEOTIDE SEQUENCE [LARGE SCALE GENOMIC DNA]</scope>
    <source>
        <strain evidence="9 10">KR-140</strain>
    </source>
</reference>
<evidence type="ECO:0000256" key="3">
    <source>
        <dbReference type="ARBA" id="ARBA00022475"/>
    </source>
</evidence>
<dbReference type="Pfam" id="PF19300">
    <property type="entry name" value="BPD_transp_1_N"/>
    <property type="match status" value="1"/>
</dbReference>
<keyword evidence="6 7" id="KW-0472">Membrane</keyword>
<evidence type="ECO:0000256" key="1">
    <source>
        <dbReference type="ARBA" id="ARBA00004651"/>
    </source>
</evidence>
<evidence type="ECO:0000313" key="9">
    <source>
        <dbReference type="EMBL" id="SMB79861.1"/>
    </source>
</evidence>
<organism evidence="9 10">
    <name type="scientific">Deinococcus hopiensis KR-140</name>
    <dbReference type="NCBI Taxonomy" id="695939"/>
    <lineage>
        <taxon>Bacteria</taxon>
        <taxon>Thermotogati</taxon>
        <taxon>Deinococcota</taxon>
        <taxon>Deinococci</taxon>
        <taxon>Deinococcales</taxon>
        <taxon>Deinococcaceae</taxon>
        <taxon>Deinococcus</taxon>
    </lineage>
</organism>
<dbReference type="AlphaFoldDB" id="A0A1W1UGC7"/>
<evidence type="ECO:0000256" key="7">
    <source>
        <dbReference type="RuleBase" id="RU363032"/>
    </source>
</evidence>
<name>A0A1W1UGC7_9DEIO</name>
<keyword evidence="5 7" id="KW-1133">Transmembrane helix</keyword>
<dbReference type="GO" id="GO:0005886">
    <property type="term" value="C:plasma membrane"/>
    <property type="evidence" value="ECO:0007669"/>
    <property type="project" value="UniProtKB-SubCell"/>
</dbReference>
<feature type="transmembrane region" description="Helical" evidence="7">
    <location>
        <begin position="9"/>
        <end position="27"/>
    </location>
</feature>
<comment type="subcellular location">
    <subcellularLocation>
        <location evidence="1 7">Cell membrane</location>
        <topology evidence="1 7">Multi-pass membrane protein</topology>
    </subcellularLocation>
</comment>
<gene>
    <name evidence="9" type="ORF">SAMN00790413_05343</name>
</gene>
<dbReference type="Pfam" id="PF00528">
    <property type="entry name" value="BPD_transp_1"/>
    <property type="match status" value="1"/>
</dbReference>
<dbReference type="PROSITE" id="PS50928">
    <property type="entry name" value="ABC_TM1"/>
    <property type="match status" value="1"/>
</dbReference>
<evidence type="ECO:0000256" key="6">
    <source>
        <dbReference type="ARBA" id="ARBA00023136"/>
    </source>
</evidence>
<dbReference type="InterPro" id="IPR045621">
    <property type="entry name" value="BPD_transp_1_N"/>
</dbReference>
<dbReference type="RefSeq" id="WP_084045582.1">
    <property type="nucleotide sequence ID" value="NZ_FWWU01000004.1"/>
</dbReference>
<proteinExistence type="inferred from homology"/>
<dbReference type="STRING" id="695939.SAMN00790413_05343"/>
<feature type="transmembrane region" description="Helical" evidence="7">
    <location>
        <begin position="248"/>
        <end position="270"/>
    </location>
</feature>
<feature type="transmembrane region" description="Helical" evidence="7">
    <location>
        <begin position="290"/>
        <end position="316"/>
    </location>
</feature>
<accession>A0A1W1UGC7</accession>
<evidence type="ECO:0000256" key="4">
    <source>
        <dbReference type="ARBA" id="ARBA00022692"/>
    </source>
</evidence>
<comment type="similarity">
    <text evidence="7">Belongs to the binding-protein-dependent transport system permease family.</text>
</comment>
<protein>
    <submittedName>
        <fullName evidence="9">Peptide/nickel transport system permease protein</fullName>
    </submittedName>
</protein>
<dbReference type="GO" id="GO:0055085">
    <property type="term" value="P:transmembrane transport"/>
    <property type="evidence" value="ECO:0007669"/>
    <property type="project" value="InterPro"/>
</dbReference>
<keyword evidence="3" id="KW-1003">Cell membrane</keyword>
<evidence type="ECO:0000256" key="2">
    <source>
        <dbReference type="ARBA" id="ARBA00022448"/>
    </source>
</evidence>
<feature type="transmembrane region" description="Helical" evidence="7">
    <location>
        <begin position="186"/>
        <end position="206"/>
    </location>
</feature>
<dbReference type="PANTHER" id="PTHR30465">
    <property type="entry name" value="INNER MEMBRANE ABC TRANSPORTER"/>
    <property type="match status" value="1"/>
</dbReference>
<keyword evidence="4 7" id="KW-0812">Transmembrane</keyword>
<evidence type="ECO:0000313" key="10">
    <source>
        <dbReference type="Proteomes" id="UP000192582"/>
    </source>
</evidence>
<dbReference type="EMBL" id="FWWU01000004">
    <property type="protein sequence ID" value="SMB79861.1"/>
    <property type="molecule type" value="Genomic_DNA"/>
</dbReference>
<dbReference type="SUPFAM" id="SSF161098">
    <property type="entry name" value="MetI-like"/>
    <property type="match status" value="1"/>
</dbReference>
<dbReference type="PANTHER" id="PTHR30465:SF43">
    <property type="entry name" value="OLIGOPEPTIDE ABC TRANSPORTER, PERMEASE PROTEIN"/>
    <property type="match status" value="1"/>
</dbReference>
<feature type="domain" description="ABC transmembrane type-1" evidence="8">
    <location>
        <begin position="97"/>
        <end position="313"/>
    </location>
</feature>
<dbReference type="InterPro" id="IPR035906">
    <property type="entry name" value="MetI-like_sf"/>
</dbReference>
<sequence>MLTYTLRRILGMIPTLLVISAVCFAVIKLQPGSFTDQYLEDPRFTKETVETISRQLGLDQPPLVQYGRWLWGVVTRLDFGFSFMQNRPVVTVIGDLLGWTVFISLLTLLFSWLVAVPLGLYTAFNRHGVAANVATFLGYVGLAIPDFLAALLLVALVLQFGGKNVGGLFSPHMIDAPWSGAKVVDLLAHLWIPVVALGLEGVAGLMRQMRASTLDVLTQDYIRTARAKGLPQNRVIWRHAVRNAINPLISLAGLSLPSLISGTIIVSIVLNLPTIGPLLYDSLLNKDQYTALTLLMLSALLLLIGNLLADLALAWADPRVRYQ</sequence>
<dbReference type="CDD" id="cd06261">
    <property type="entry name" value="TM_PBP2"/>
    <property type="match status" value="1"/>
</dbReference>
<dbReference type="Proteomes" id="UP000192582">
    <property type="component" value="Unassembled WGS sequence"/>
</dbReference>